<feature type="compositionally biased region" description="Basic and acidic residues" evidence="7">
    <location>
        <begin position="923"/>
        <end position="941"/>
    </location>
</feature>
<dbReference type="Proteomes" id="UP001292094">
    <property type="component" value="Unassembled WGS sequence"/>
</dbReference>
<protein>
    <recommendedName>
        <fullName evidence="1">RNA helicase</fullName>
        <ecNumber evidence="1">3.6.4.13</ecNumber>
    </recommendedName>
</protein>
<feature type="domain" description="DEAD-box RNA helicase Q" evidence="10">
    <location>
        <begin position="24"/>
        <end position="52"/>
    </location>
</feature>
<reference evidence="11" key="1">
    <citation type="submission" date="2023-11" db="EMBL/GenBank/DDBJ databases">
        <title>Genome assemblies of two species of porcelain crab, Petrolisthes cinctipes and Petrolisthes manimaculis (Anomura: Porcellanidae).</title>
        <authorList>
            <person name="Angst P."/>
        </authorList>
    </citation>
    <scope>NUCLEOTIDE SEQUENCE</scope>
    <source>
        <strain evidence="11">PB745_02</strain>
        <tissue evidence="11">Gill</tissue>
    </source>
</reference>
<comment type="caution">
    <text evidence="11">The sequence shown here is derived from an EMBL/GenBank/DDBJ whole genome shotgun (WGS) entry which is preliminary data.</text>
</comment>
<keyword evidence="4" id="KW-0347">Helicase</keyword>
<evidence type="ECO:0000256" key="5">
    <source>
        <dbReference type="ARBA" id="ARBA00022840"/>
    </source>
</evidence>
<dbReference type="PROSITE" id="PS51195">
    <property type="entry name" value="Q_MOTIF"/>
    <property type="match status" value="1"/>
</dbReference>
<dbReference type="PROSITE" id="PS51192">
    <property type="entry name" value="HELICASE_ATP_BIND_1"/>
    <property type="match status" value="1"/>
</dbReference>
<dbReference type="InterPro" id="IPR011545">
    <property type="entry name" value="DEAD/DEAH_box_helicase_dom"/>
</dbReference>
<dbReference type="Pfam" id="PF00271">
    <property type="entry name" value="Helicase_C"/>
    <property type="match status" value="1"/>
</dbReference>
<evidence type="ECO:0000256" key="7">
    <source>
        <dbReference type="SAM" id="MobiDB-lite"/>
    </source>
</evidence>
<dbReference type="SMART" id="SM00487">
    <property type="entry name" value="DEXDc"/>
    <property type="match status" value="1"/>
</dbReference>
<dbReference type="InterPro" id="IPR027417">
    <property type="entry name" value="P-loop_NTPase"/>
</dbReference>
<dbReference type="PANTHER" id="PTHR47959">
    <property type="entry name" value="ATP-DEPENDENT RNA HELICASE RHLE-RELATED"/>
    <property type="match status" value="1"/>
</dbReference>
<proteinExistence type="predicted"/>
<feature type="compositionally biased region" description="Basic residues" evidence="7">
    <location>
        <begin position="890"/>
        <end position="900"/>
    </location>
</feature>
<dbReference type="InterPro" id="IPR050079">
    <property type="entry name" value="DEAD_box_RNA_helicase"/>
</dbReference>
<feature type="compositionally biased region" description="Basic and acidic residues" evidence="7">
    <location>
        <begin position="455"/>
        <end position="470"/>
    </location>
</feature>
<evidence type="ECO:0000256" key="4">
    <source>
        <dbReference type="ARBA" id="ARBA00022806"/>
    </source>
</evidence>
<dbReference type="CDD" id="cd18787">
    <property type="entry name" value="SF2_C_DEAD"/>
    <property type="match status" value="1"/>
</dbReference>
<evidence type="ECO:0000313" key="11">
    <source>
        <dbReference type="EMBL" id="KAK4318467.1"/>
    </source>
</evidence>
<gene>
    <name evidence="11" type="ORF">Pmani_010525</name>
</gene>
<dbReference type="GO" id="GO:0005829">
    <property type="term" value="C:cytosol"/>
    <property type="evidence" value="ECO:0007669"/>
    <property type="project" value="TreeGrafter"/>
</dbReference>
<dbReference type="PANTHER" id="PTHR47959:SF1">
    <property type="entry name" value="ATP-DEPENDENT RNA HELICASE DBPA"/>
    <property type="match status" value="1"/>
</dbReference>
<evidence type="ECO:0000256" key="6">
    <source>
        <dbReference type="PROSITE-ProRule" id="PRU00552"/>
    </source>
</evidence>
<dbReference type="GO" id="GO:0005524">
    <property type="term" value="F:ATP binding"/>
    <property type="evidence" value="ECO:0007669"/>
    <property type="project" value="UniProtKB-KW"/>
</dbReference>
<organism evidence="11 12">
    <name type="scientific">Petrolisthes manimaculis</name>
    <dbReference type="NCBI Taxonomy" id="1843537"/>
    <lineage>
        <taxon>Eukaryota</taxon>
        <taxon>Metazoa</taxon>
        <taxon>Ecdysozoa</taxon>
        <taxon>Arthropoda</taxon>
        <taxon>Crustacea</taxon>
        <taxon>Multicrustacea</taxon>
        <taxon>Malacostraca</taxon>
        <taxon>Eumalacostraca</taxon>
        <taxon>Eucarida</taxon>
        <taxon>Decapoda</taxon>
        <taxon>Pleocyemata</taxon>
        <taxon>Anomura</taxon>
        <taxon>Galatheoidea</taxon>
        <taxon>Porcellanidae</taxon>
        <taxon>Petrolisthes</taxon>
    </lineage>
</organism>
<evidence type="ECO:0000256" key="2">
    <source>
        <dbReference type="ARBA" id="ARBA00022741"/>
    </source>
</evidence>
<dbReference type="SUPFAM" id="SSF52540">
    <property type="entry name" value="P-loop containing nucleoside triphosphate hydrolases"/>
    <property type="match status" value="1"/>
</dbReference>
<dbReference type="PROSITE" id="PS51194">
    <property type="entry name" value="HELICASE_CTER"/>
    <property type="match status" value="1"/>
</dbReference>
<feature type="compositionally biased region" description="Low complexity" evidence="7">
    <location>
        <begin position="585"/>
        <end position="598"/>
    </location>
</feature>
<feature type="domain" description="Helicase C-terminal" evidence="9">
    <location>
        <begin position="260"/>
        <end position="409"/>
    </location>
</feature>
<feature type="domain" description="Helicase ATP-binding" evidence="8">
    <location>
        <begin position="55"/>
        <end position="225"/>
    </location>
</feature>
<feature type="compositionally biased region" description="Basic and acidic residues" evidence="7">
    <location>
        <begin position="491"/>
        <end position="506"/>
    </location>
</feature>
<feature type="compositionally biased region" description="Polar residues" evidence="7">
    <location>
        <begin position="863"/>
        <end position="882"/>
    </location>
</feature>
<feature type="short sequence motif" description="Q motif" evidence="6">
    <location>
        <begin position="24"/>
        <end position="52"/>
    </location>
</feature>
<evidence type="ECO:0000256" key="3">
    <source>
        <dbReference type="ARBA" id="ARBA00022801"/>
    </source>
</evidence>
<dbReference type="InterPro" id="IPR014014">
    <property type="entry name" value="RNA_helicase_DEAD_Q_motif"/>
</dbReference>
<dbReference type="SMART" id="SM00490">
    <property type="entry name" value="HELICc"/>
    <property type="match status" value="1"/>
</dbReference>
<evidence type="ECO:0000256" key="1">
    <source>
        <dbReference type="ARBA" id="ARBA00012552"/>
    </source>
</evidence>
<keyword evidence="3" id="KW-0378">Hydrolase</keyword>
<name>A0AAE1UCK4_9EUCA</name>
<feature type="compositionally biased region" description="Basic and acidic residues" evidence="7">
    <location>
        <begin position="901"/>
        <end position="913"/>
    </location>
</feature>
<evidence type="ECO:0000259" key="10">
    <source>
        <dbReference type="PROSITE" id="PS51195"/>
    </source>
</evidence>
<dbReference type="GO" id="GO:0003724">
    <property type="term" value="F:RNA helicase activity"/>
    <property type="evidence" value="ECO:0007669"/>
    <property type="project" value="UniProtKB-EC"/>
</dbReference>
<dbReference type="EMBL" id="JAWZYT010000829">
    <property type="protein sequence ID" value="KAK4318467.1"/>
    <property type="molecule type" value="Genomic_DNA"/>
</dbReference>
<accession>A0AAE1UCK4</accession>
<evidence type="ECO:0000259" key="9">
    <source>
        <dbReference type="PROSITE" id="PS51194"/>
    </source>
</evidence>
<feature type="region of interest" description="Disordered" evidence="7">
    <location>
        <begin position="827"/>
        <end position="969"/>
    </location>
</feature>
<sequence length="1111" mass="124003">MAERKAHNVNDKERTKDIKIEENVDFSSMFLSDHVLSGLHAAGFLRPSPIQLAAIPLGRCGLDLVVQAKSGTGKTCVFVVAALEMISVTASTTQVLVLAPTREVAVQISQVFSAVGSSMPELRVATFIGGISLAEDKAKLRRCHVAVGTPGRITHLVDLKLLNLDNIRLFVLDEADQMLSGQFTDVVVQLAVALPLNKQMLALSATYTEEVAKVAENLMRSASHVRLGRECPSLLGVGQFVMLMPYHHRQHIIQETKYTQLLAILSTVTFNQCLVFSNSQLRAESICNKLRASGWPASHLTGGQKQRDRLAALEALCSYKCRVLVSTDLAARGLDSEHVNLVVNLDLPPHHATYLHRVGRAGRFGSKGAAITLATEGDEWQTMRAITTLANVKVKLLDEEWPSNLTQKGSSKAEEVEFLPEEEVAKWLKTNSTSYKQKSSKEDTNSTSQQHKSSPKHDSKTKNQKNKQDVKSSSSKQKRVEMNGSDNTSSEGKEKDSGDSGKENRKTNSQPIMIVSEPKYTANEVRDTAKTNSRKKNNNTENKVHVLQEASSDTEKRPMPSNQNKKNKKKVLQEAAVLTEKSPTENQNNNSENEISQEAPTNAEKTPLVIEDNTDKELMEEAADKAETGSPQNKNNSIETVIFNKVPHTMRVNSVGSLIKRLNQKGGCAGAKQETLCGDGDIDDKVKKAAELNKRMTKQEDDHNKVVSLLQDLNFVSPSVTCSYADILSDIQEKYDKTLTTKDDTHIVKIPSIPNQLKPTEEDLEALENYCKTIHENVEQKRCEIEKAWAGTKLDISIALQMIIDGKDPTTLLDKGTSDAAQVDQNAAVADSQGLSRPLDSPPEDEVSSEIPSNKPSDDACSQARQENVKANVSNTDSTSNIKLRDQTSVRKKLNKSHLKHNNEESSSSREEPEQQQSVINYKFKETDSSRKTKTRSEREATKRKHKKKHSESEFLGDEAYGDSHKDLTPPCEFGPNNYDWYYHYYLQQQQQQHHYQEPHYSSQNNNTQDDAVNDGYLGNHWTTDQPGFQGYQHPNYSHYTNYNQYSHHSHYTGYNHYPAAYDQNAYIESACKFAAMMEYVQTMGRVSAAVAQDFYSRKTHTDEKHAKHAL</sequence>
<evidence type="ECO:0000313" key="12">
    <source>
        <dbReference type="Proteomes" id="UP001292094"/>
    </source>
</evidence>
<dbReference type="GO" id="GO:0016787">
    <property type="term" value="F:hydrolase activity"/>
    <property type="evidence" value="ECO:0007669"/>
    <property type="project" value="UniProtKB-KW"/>
</dbReference>
<feature type="region of interest" description="Disordered" evidence="7">
    <location>
        <begin position="430"/>
        <end position="607"/>
    </location>
</feature>
<dbReference type="EC" id="3.6.4.13" evidence="1"/>
<dbReference type="Gene3D" id="3.40.50.300">
    <property type="entry name" value="P-loop containing nucleotide triphosphate hydrolases"/>
    <property type="match status" value="2"/>
</dbReference>
<dbReference type="Pfam" id="PF00270">
    <property type="entry name" value="DEAD"/>
    <property type="match status" value="1"/>
</dbReference>
<evidence type="ECO:0000259" key="8">
    <source>
        <dbReference type="PROSITE" id="PS51192"/>
    </source>
</evidence>
<keyword evidence="5" id="KW-0067">ATP-binding</keyword>
<keyword evidence="2" id="KW-0547">Nucleotide-binding</keyword>
<keyword evidence="12" id="KW-1185">Reference proteome</keyword>
<dbReference type="InterPro" id="IPR014001">
    <property type="entry name" value="Helicase_ATP-bd"/>
</dbReference>
<dbReference type="InterPro" id="IPR001650">
    <property type="entry name" value="Helicase_C-like"/>
</dbReference>
<dbReference type="AlphaFoldDB" id="A0AAE1UCK4"/>
<dbReference type="GO" id="GO:0003676">
    <property type="term" value="F:nucleic acid binding"/>
    <property type="evidence" value="ECO:0007669"/>
    <property type="project" value="InterPro"/>
</dbReference>